<gene>
    <name evidence="1" type="ORF">HB662_28635</name>
</gene>
<organism evidence="1 2">
    <name type="scientific">Falsiroseomonas frigidaquae</name>
    <dbReference type="NCBI Taxonomy" id="487318"/>
    <lineage>
        <taxon>Bacteria</taxon>
        <taxon>Pseudomonadati</taxon>
        <taxon>Pseudomonadota</taxon>
        <taxon>Alphaproteobacteria</taxon>
        <taxon>Acetobacterales</taxon>
        <taxon>Roseomonadaceae</taxon>
        <taxon>Falsiroseomonas</taxon>
    </lineage>
</organism>
<evidence type="ECO:0000313" key="1">
    <source>
        <dbReference type="EMBL" id="NKE48766.1"/>
    </source>
</evidence>
<proteinExistence type="predicted"/>
<protein>
    <submittedName>
        <fullName evidence="1">BrnT family toxin</fullName>
    </submittedName>
</protein>
<name>A0ABX1F967_9PROT</name>
<reference evidence="1 2" key="1">
    <citation type="submission" date="2020-03" db="EMBL/GenBank/DDBJ databases">
        <title>Roseomonas selenitidurans sp. nov. isolated from soil.</title>
        <authorList>
            <person name="Liu H."/>
        </authorList>
    </citation>
    <scope>NUCLEOTIDE SEQUENCE [LARGE SCALE GENOMIC DNA]</scope>
    <source>
        <strain evidence="1 2">JCM 15073</strain>
    </source>
</reference>
<sequence length="89" mass="10171">MFEWDEEKSAANLIKHGISFEEAILIFDGDILSWIDGRLDYGETRTISIGLIRGLVAVAVVHTDRNGTTRIISARLASRRERKLYNDHR</sequence>
<dbReference type="RefSeq" id="WP_168055466.1">
    <property type="nucleotide sequence ID" value="NZ_JAATJR010000015.1"/>
</dbReference>
<accession>A0ABX1F967</accession>
<keyword evidence="2" id="KW-1185">Reference proteome</keyword>
<dbReference type="InterPro" id="IPR007460">
    <property type="entry name" value="BrnT_toxin"/>
</dbReference>
<evidence type="ECO:0000313" key="2">
    <source>
        <dbReference type="Proteomes" id="UP000765160"/>
    </source>
</evidence>
<dbReference type="EMBL" id="JAAVTX010000015">
    <property type="protein sequence ID" value="NKE48766.1"/>
    <property type="molecule type" value="Genomic_DNA"/>
</dbReference>
<dbReference type="InterPro" id="IPR038573">
    <property type="entry name" value="BrnT_sf"/>
</dbReference>
<dbReference type="Pfam" id="PF04365">
    <property type="entry name" value="BrnT_toxin"/>
    <property type="match status" value="1"/>
</dbReference>
<comment type="caution">
    <text evidence="1">The sequence shown here is derived from an EMBL/GenBank/DDBJ whole genome shotgun (WGS) entry which is preliminary data.</text>
</comment>
<dbReference type="Gene3D" id="3.10.450.530">
    <property type="entry name" value="Ribonuclease toxin, BrnT, of type II toxin-antitoxin system"/>
    <property type="match status" value="1"/>
</dbReference>
<dbReference type="Proteomes" id="UP000765160">
    <property type="component" value="Unassembled WGS sequence"/>
</dbReference>